<dbReference type="NCBIfam" id="NF047752">
    <property type="entry name" value="MntA_antitoxin"/>
    <property type="match status" value="1"/>
</dbReference>
<dbReference type="OrthoDB" id="9793109at2"/>
<dbReference type="STRING" id="383372.Rcas_3015"/>
<sequence>MIAIEKVRDLLAAHDAIEFALLFGSFARGKPKPWSDVDIAIFVERPLDLLEIGQLTATLECSLGRTVDVLILNTALEHHPALAYNVIAEGCLLFCRRREAFVDCKTKIILRYLDTAFLRSMVARAFEERLNTGRFGAGETHA</sequence>
<dbReference type="eggNOG" id="COG1669">
    <property type="taxonomic scope" value="Bacteria"/>
</dbReference>
<organism evidence="2 3">
    <name type="scientific">Roseiflexus castenholzii (strain DSM 13941 / HLO8)</name>
    <dbReference type="NCBI Taxonomy" id="383372"/>
    <lineage>
        <taxon>Bacteria</taxon>
        <taxon>Bacillati</taxon>
        <taxon>Chloroflexota</taxon>
        <taxon>Chloroflexia</taxon>
        <taxon>Chloroflexales</taxon>
        <taxon>Roseiflexineae</taxon>
        <taxon>Roseiflexaceae</taxon>
        <taxon>Roseiflexus</taxon>
    </lineage>
</organism>
<evidence type="ECO:0000313" key="2">
    <source>
        <dbReference type="EMBL" id="ABU59070.1"/>
    </source>
</evidence>
<feature type="domain" description="Polymerase beta nucleotidyltransferase" evidence="1">
    <location>
        <begin position="5"/>
        <end position="98"/>
    </location>
</feature>
<dbReference type="EMBL" id="CP000804">
    <property type="protein sequence ID" value="ABU59070.1"/>
    <property type="molecule type" value="Genomic_DNA"/>
</dbReference>
<dbReference type="Gene3D" id="3.30.460.10">
    <property type="entry name" value="Beta Polymerase, domain 2"/>
    <property type="match status" value="1"/>
</dbReference>
<accession>A7NND7</accession>
<dbReference type="PANTHER" id="PTHR43852">
    <property type="entry name" value="NUCLEOTIDYLTRANSFERASE"/>
    <property type="match status" value="1"/>
</dbReference>
<dbReference type="Pfam" id="PF18765">
    <property type="entry name" value="Polbeta"/>
    <property type="match status" value="1"/>
</dbReference>
<reference evidence="2 3" key="1">
    <citation type="submission" date="2007-08" db="EMBL/GenBank/DDBJ databases">
        <title>Complete sequence of Roseiflexus castenholzii DSM 13941.</title>
        <authorList>
            <consortium name="US DOE Joint Genome Institute"/>
            <person name="Copeland A."/>
            <person name="Lucas S."/>
            <person name="Lapidus A."/>
            <person name="Barry K."/>
            <person name="Glavina del Rio T."/>
            <person name="Dalin E."/>
            <person name="Tice H."/>
            <person name="Pitluck S."/>
            <person name="Thompson L.S."/>
            <person name="Brettin T."/>
            <person name="Bruce D."/>
            <person name="Detter J.C."/>
            <person name="Han C."/>
            <person name="Tapia R."/>
            <person name="Schmutz J."/>
            <person name="Larimer F."/>
            <person name="Land M."/>
            <person name="Hauser L."/>
            <person name="Kyrpides N."/>
            <person name="Mikhailova N."/>
            <person name="Bryant D.A."/>
            <person name="Hanada S."/>
            <person name="Tsukatani Y."/>
            <person name="Richardson P."/>
        </authorList>
    </citation>
    <scope>NUCLEOTIDE SEQUENCE [LARGE SCALE GENOMIC DNA]</scope>
    <source>
        <strain evidence="3">DSM 13941 / HLO8</strain>
    </source>
</reference>
<dbReference type="SUPFAM" id="SSF81301">
    <property type="entry name" value="Nucleotidyltransferase"/>
    <property type="match status" value="1"/>
</dbReference>
<dbReference type="CDD" id="cd05403">
    <property type="entry name" value="NT_KNTase_like"/>
    <property type="match status" value="1"/>
</dbReference>
<dbReference type="InterPro" id="IPR041633">
    <property type="entry name" value="Polbeta"/>
</dbReference>
<evidence type="ECO:0000259" key="1">
    <source>
        <dbReference type="Pfam" id="PF18765"/>
    </source>
</evidence>
<name>A7NND7_ROSCS</name>
<dbReference type="PANTHER" id="PTHR43852:SF2">
    <property type="entry name" value="PROTEIN ADENYLYLTRANSFERASE MNTA"/>
    <property type="match status" value="1"/>
</dbReference>
<dbReference type="KEGG" id="rca:Rcas_3015"/>
<dbReference type="RefSeq" id="WP_012121494.1">
    <property type="nucleotide sequence ID" value="NC_009767.1"/>
</dbReference>
<gene>
    <name evidence="2" type="ordered locus">Rcas_3015</name>
</gene>
<proteinExistence type="predicted"/>
<dbReference type="AlphaFoldDB" id="A7NND7"/>
<dbReference type="InterPro" id="IPR043519">
    <property type="entry name" value="NT_sf"/>
</dbReference>
<evidence type="ECO:0000313" key="3">
    <source>
        <dbReference type="Proteomes" id="UP000000263"/>
    </source>
</evidence>
<protein>
    <submittedName>
        <fullName evidence="2">DNA polymerase beta domain protein region</fullName>
    </submittedName>
</protein>
<dbReference type="InterPro" id="IPR052930">
    <property type="entry name" value="TA_antitoxin_MntA"/>
</dbReference>
<dbReference type="Proteomes" id="UP000000263">
    <property type="component" value="Chromosome"/>
</dbReference>
<dbReference type="HOGENOM" id="CLU_130257_1_4_0"/>
<keyword evidence="3" id="KW-1185">Reference proteome</keyword>